<keyword evidence="3" id="KW-1185">Reference proteome</keyword>
<name>A0ABS6ARM8_9NOCA</name>
<accession>A0ABS6ARM8</accession>
<reference evidence="2 3" key="1">
    <citation type="submission" date="2021-06" db="EMBL/GenBank/DDBJ databases">
        <title>Actinomycetes sequencing.</title>
        <authorList>
            <person name="Shan Q."/>
        </authorList>
    </citation>
    <scope>NUCLEOTIDE SEQUENCE [LARGE SCALE GENOMIC DNA]</scope>
    <source>
        <strain evidence="2 3">NEAU-G5</strain>
    </source>
</reference>
<comment type="caution">
    <text evidence="2">The sequence shown here is derived from an EMBL/GenBank/DDBJ whole genome shotgun (WGS) entry which is preliminary data.</text>
</comment>
<proteinExistence type="predicted"/>
<organism evidence="2 3">
    <name type="scientific">Nocardia albiluteola</name>
    <dbReference type="NCBI Taxonomy" id="2842303"/>
    <lineage>
        <taxon>Bacteria</taxon>
        <taxon>Bacillati</taxon>
        <taxon>Actinomycetota</taxon>
        <taxon>Actinomycetes</taxon>
        <taxon>Mycobacteriales</taxon>
        <taxon>Nocardiaceae</taxon>
        <taxon>Nocardia</taxon>
    </lineage>
</organism>
<protein>
    <submittedName>
        <fullName evidence="2">Uncharacterized protein</fullName>
    </submittedName>
</protein>
<dbReference type="EMBL" id="JAHKNI010000001">
    <property type="protein sequence ID" value="MBU3060548.1"/>
    <property type="molecule type" value="Genomic_DNA"/>
</dbReference>
<evidence type="ECO:0000313" key="2">
    <source>
        <dbReference type="EMBL" id="MBU3060548.1"/>
    </source>
</evidence>
<evidence type="ECO:0000313" key="3">
    <source>
        <dbReference type="Proteomes" id="UP000733379"/>
    </source>
</evidence>
<feature type="signal peptide" evidence="1">
    <location>
        <begin position="1"/>
        <end position="30"/>
    </location>
</feature>
<dbReference type="Proteomes" id="UP000733379">
    <property type="component" value="Unassembled WGS sequence"/>
</dbReference>
<dbReference type="RefSeq" id="WP_215915402.1">
    <property type="nucleotide sequence ID" value="NZ_JAHKNI010000001.1"/>
</dbReference>
<gene>
    <name evidence="2" type="ORF">KO481_03310</name>
</gene>
<evidence type="ECO:0000256" key="1">
    <source>
        <dbReference type="SAM" id="SignalP"/>
    </source>
</evidence>
<feature type="chain" id="PRO_5047133594" evidence="1">
    <location>
        <begin position="31"/>
        <end position="102"/>
    </location>
</feature>
<sequence>MRRLFIVGAMAAATALGASVITGHMATASADDAPLCITYTDDTRCSPAGNQVMIYPQPEPVVEISTGTHQGWIETKYGRRNFGANEMIDGGHLIVTRIYCSS</sequence>
<keyword evidence="1" id="KW-0732">Signal</keyword>